<dbReference type="Proteomes" id="UP001596380">
    <property type="component" value="Unassembled WGS sequence"/>
</dbReference>
<evidence type="ECO:0000313" key="2">
    <source>
        <dbReference type="Proteomes" id="UP001596380"/>
    </source>
</evidence>
<dbReference type="EMBL" id="JBHSXS010000028">
    <property type="protein sequence ID" value="MFC6884583.1"/>
    <property type="molecule type" value="Genomic_DNA"/>
</dbReference>
<organism evidence="1 2">
    <name type="scientific">Actinomadura yumaensis</name>
    <dbReference type="NCBI Taxonomy" id="111807"/>
    <lineage>
        <taxon>Bacteria</taxon>
        <taxon>Bacillati</taxon>
        <taxon>Actinomycetota</taxon>
        <taxon>Actinomycetes</taxon>
        <taxon>Streptosporangiales</taxon>
        <taxon>Thermomonosporaceae</taxon>
        <taxon>Actinomadura</taxon>
    </lineage>
</organism>
<keyword evidence="2" id="KW-1185">Reference proteome</keyword>
<name>A0ABW2CRZ4_9ACTN</name>
<comment type="caution">
    <text evidence="1">The sequence shown here is derived from an EMBL/GenBank/DDBJ whole genome shotgun (WGS) entry which is preliminary data.</text>
</comment>
<reference evidence="2" key="1">
    <citation type="journal article" date="2019" name="Int. J. Syst. Evol. Microbiol.">
        <title>The Global Catalogue of Microorganisms (GCM) 10K type strain sequencing project: providing services to taxonomists for standard genome sequencing and annotation.</title>
        <authorList>
            <consortium name="The Broad Institute Genomics Platform"/>
            <consortium name="The Broad Institute Genome Sequencing Center for Infectious Disease"/>
            <person name="Wu L."/>
            <person name="Ma J."/>
        </authorList>
    </citation>
    <scope>NUCLEOTIDE SEQUENCE [LARGE SCALE GENOMIC DNA]</scope>
    <source>
        <strain evidence="2">JCM 3369</strain>
    </source>
</reference>
<sequence length="87" mass="10062">MHSERRGYLKDLAVTLARSQALVVILVTEDSWPWLRVQRREHSDRPAHFGVTYAQGAWWFTWSDGALLELAERPNEAADVIRWAMGL</sequence>
<accession>A0ABW2CRZ4</accession>
<dbReference type="RefSeq" id="WP_160820266.1">
    <property type="nucleotide sequence ID" value="NZ_JBHSXE010000001.1"/>
</dbReference>
<gene>
    <name evidence="1" type="ORF">ACFQKB_32825</name>
</gene>
<proteinExistence type="predicted"/>
<protein>
    <submittedName>
        <fullName evidence="1">Uncharacterized protein</fullName>
    </submittedName>
</protein>
<evidence type="ECO:0000313" key="1">
    <source>
        <dbReference type="EMBL" id="MFC6884583.1"/>
    </source>
</evidence>